<dbReference type="eggNOG" id="COG0614">
    <property type="taxonomic scope" value="Bacteria"/>
</dbReference>
<evidence type="ECO:0000259" key="1">
    <source>
        <dbReference type="PROSITE" id="PS50983"/>
    </source>
</evidence>
<dbReference type="AlphaFoldDB" id="H8Z7S3"/>
<dbReference type="STRING" id="631362.Thi970DRAFT_03533"/>
<dbReference type="SUPFAM" id="SSF53807">
    <property type="entry name" value="Helical backbone' metal receptor"/>
    <property type="match status" value="1"/>
</dbReference>
<gene>
    <name evidence="2" type="ORF">Thi970DRAFT_03533</name>
</gene>
<name>H8Z7S3_9GAMM</name>
<reference evidence="3" key="1">
    <citation type="submission" date="2011-06" db="EMBL/GenBank/DDBJ databases">
        <authorList>
            <consortium name="US DOE Joint Genome Institute (JGI-PGF)"/>
            <person name="Lucas S."/>
            <person name="Han J."/>
            <person name="Lapidus A."/>
            <person name="Cheng J.-F."/>
            <person name="Goodwin L."/>
            <person name="Pitluck S."/>
            <person name="Peters L."/>
            <person name="Land M.L."/>
            <person name="Hauser L."/>
            <person name="Vogl K."/>
            <person name="Liu Z."/>
            <person name="Overmann J."/>
            <person name="Frigaard N.-U."/>
            <person name="Bryant D.A."/>
            <person name="Woyke T.J."/>
        </authorList>
    </citation>
    <scope>NUCLEOTIDE SEQUENCE [LARGE SCALE GENOMIC DNA]</scope>
    <source>
        <strain evidence="3">970</strain>
    </source>
</reference>
<feature type="domain" description="Fe/B12 periplasmic-binding" evidence="1">
    <location>
        <begin position="14"/>
        <end position="280"/>
    </location>
</feature>
<dbReference type="InterPro" id="IPR002491">
    <property type="entry name" value="ABC_transptr_periplasmic_BD"/>
</dbReference>
<keyword evidence="3" id="KW-1185">Reference proteome</keyword>
<dbReference type="PANTHER" id="PTHR30535">
    <property type="entry name" value="VITAMIN B12-BINDING PROTEIN"/>
    <property type="match status" value="1"/>
</dbReference>
<dbReference type="HOGENOM" id="CLU_038034_8_0_6"/>
<proteinExistence type="predicted"/>
<protein>
    <submittedName>
        <fullName evidence="2">ABC-type Fe3+-hydroxamate transport system, periplasmic component</fullName>
    </submittedName>
</protein>
<dbReference type="InterPro" id="IPR050902">
    <property type="entry name" value="ABC_Transporter_SBP"/>
</dbReference>
<organism evidence="2 3">
    <name type="scientific">Thiorhodovibrio frisius</name>
    <dbReference type="NCBI Taxonomy" id="631362"/>
    <lineage>
        <taxon>Bacteria</taxon>
        <taxon>Pseudomonadati</taxon>
        <taxon>Pseudomonadota</taxon>
        <taxon>Gammaproteobacteria</taxon>
        <taxon>Chromatiales</taxon>
        <taxon>Chromatiaceae</taxon>
        <taxon>Thiorhodovibrio</taxon>
    </lineage>
</organism>
<dbReference type="Gene3D" id="3.40.50.1980">
    <property type="entry name" value="Nitrogenase molybdenum iron protein domain"/>
    <property type="match status" value="2"/>
</dbReference>
<dbReference type="GO" id="GO:0071281">
    <property type="term" value="P:cellular response to iron ion"/>
    <property type="evidence" value="ECO:0007669"/>
    <property type="project" value="TreeGrafter"/>
</dbReference>
<sequence>MAPASAETARDLPTLASTNLCADLLVLRLAAPEQVLALSRQSKGLEQTELAAQAQAYPSHRGSIEELLTLKPDLVLAYAGWGGQRHAKLFARQGVEIVEIPYPGDWEDALKSARQIGERIGRAKKARQVTAATDARMKALAEQMSAYQRSAQPDKETGKTTEIQRALYLRPNGGTAGSGTYVDDLIQRLGLINLASEQGIRGWGQLPLERLVLAPPDLFLLGYFDQDQPIQASGVARHPLLRSLLTNTPSIGLPANGWGCGGLELLQAAEVIAQGYRQKNP</sequence>
<dbReference type="PANTHER" id="PTHR30535:SF34">
    <property type="entry name" value="MOLYBDATE-BINDING PROTEIN MOLA"/>
    <property type="match status" value="1"/>
</dbReference>
<evidence type="ECO:0000313" key="3">
    <source>
        <dbReference type="Proteomes" id="UP000002964"/>
    </source>
</evidence>
<accession>H8Z7S3</accession>
<dbReference type="PROSITE" id="PS50983">
    <property type="entry name" value="FE_B12_PBP"/>
    <property type="match status" value="1"/>
</dbReference>
<reference evidence="2 3" key="2">
    <citation type="submission" date="2011-11" db="EMBL/GenBank/DDBJ databases">
        <authorList>
            <consortium name="US DOE Joint Genome Institute"/>
            <person name="Lucas S."/>
            <person name="Han J."/>
            <person name="Lapidus A."/>
            <person name="Cheng J.-F."/>
            <person name="Goodwin L."/>
            <person name="Pitluck S."/>
            <person name="Peters L."/>
            <person name="Ovchinnikova G."/>
            <person name="Zhang X."/>
            <person name="Detter J.C."/>
            <person name="Han C."/>
            <person name="Tapia R."/>
            <person name="Land M."/>
            <person name="Hauser L."/>
            <person name="Kyrpides N."/>
            <person name="Ivanova N."/>
            <person name="Pagani I."/>
            <person name="Vogl K."/>
            <person name="Liu Z."/>
            <person name="Overmann J."/>
            <person name="Frigaard N.-U."/>
            <person name="Bryant D."/>
            <person name="Woyke T."/>
        </authorList>
    </citation>
    <scope>NUCLEOTIDE SEQUENCE [LARGE SCALE GENOMIC DNA]</scope>
    <source>
        <strain evidence="2 3">970</strain>
    </source>
</reference>
<dbReference type="Proteomes" id="UP000002964">
    <property type="component" value="Unassembled WGS sequence"/>
</dbReference>
<evidence type="ECO:0000313" key="2">
    <source>
        <dbReference type="EMBL" id="EIC19926.1"/>
    </source>
</evidence>
<dbReference type="Pfam" id="PF01497">
    <property type="entry name" value="Peripla_BP_2"/>
    <property type="match status" value="1"/>
</dbReference>
<dbReference type="EMBL" id="JH603170">
    <property type="protein sequence ID" value="EIC19926.1"/>
    <property type="molecule type" value="Genomic_DNA"/>
</dbReference>
<dbReference type="RefSeq" id="WP_009150329.1">
    <property type="nucleotide sequence ID" value="NZ_CP121471.1"/>
</dbReference>